<evidence type="ECO:0000313" key="3">
    <source>
        <dbReference type="Proteomes" id="UP000607653"/>
    </source>
</evidence>
<organism evidence="2 3">
    <name type="scientific">Nelumbo nucifera</name>
    <name type="common">Sacred lotus</name>
    <dbReference type="NCBI Taxonomy" id="4432"/>
    <lineage>
        <taxon>Eukaryota</taxon>
        <taxon>Viridiplantae</taxon>
        <taxon>Streptophyta</taxon>
        <taxon>Embryophyta</taxon>
        <taxon>Tracheophyta</taxon>
        <taxon>Spermatophyta</taxon>
        <taxon>Magnoliopsida</taxon>
        <taxon>Proteales</taxon>
        <taxon>Nelumbonaceae</taxon>
        <taxon>Nelumbo</taxon>
    </lineage>
</organism>
<sequence length="105" mass="11483">MRENGGTERERRGGREKEREGAIHRWLPSLATTVPRGRENEGLVACAEQSPFVLSLPLGIAVTATTDKGLPPSLSLILPFAGGCRRLRLCREGERTKGSMTALRQ</sequence>
<proteinExistence type="predicted"/>
<dbReference type="AlphaFoldDB" id="A0A822YBD1"/>
<dbReference type="Proteomes" id="UP000607653">
    <property type="component" value="Unassembled WGS sequence"/>
</dbReference>
<name>A0A822YBD1_NELNU</name>
<reference evidence="2 3" key="1">
    <citation type="journal article" date="2020" name="Mol. Biol. Evol.">
        <title>Distinct Expression and Methylation Patterns for Genes with Different Fates following a Single Whole-Genome Duplication in Flowering Plants.</title>
        <authorList>
            <person name="Shi T."/>
            <person name="Rahmani R.S."/>
            <person name="Gugger P.F."/>
            <person name="Wang M."/>
            <person name="Li H."/>
            <person name="Zhang Y."/>
            <person name="Li Z."/>
            <person name="Wang Q."/>
            <person name="Van de Peer Y."/>
            <person name="Marchal K."/>
            <person name="Chen J."/>
        </authorList>
    </citation>
    <scope>NUCLEOTIDE SEQUENCE [LARGE SCALE GENOMIC DNA]</scope>
    <source>
        <tissue evidence="2">Leaf</tissue>
    </source>
</reference>
<gene>
    <name evidence="2" type="ORF">HUJ06_029803</name>
</gene>
<feature type="region of interest" description="Disordered" evidence="1">
    <location>
        <begin position="1"/>
        <end position="22"/>
    </location>
</feature>
<accession>A0A822YBD1</accession>
<protein>
    <submittedName>
        <fullName evidence="2">Uncharacterized protein</fullName>
    </submittedName>
</protein>
<dbReference type="EMBL" id="DUZY01000002">
    <property type="protein sequence ID" value="DAD28335.1"/>
    <property type="molecule type" value="Genomic_DNA"/>
</dbReference>
<evidence type="ECO:0000256" key="1">
    <source>
        <dbReference type="SAM" id="MobiDB-lite"/>
    </source>
</evidence>
<keyword evidence="3" id="KW-1185">Reference proteome</keyword>
<comment type="caution">
    <text evidence="2">The sequence shown here is derived from an EMBL/GenBank/DDBJ whole genome shotgun (WGS) entry which is preliminary data.</text>
</comment>
<evidence type="ECO:0000313" key="2">
    <source>
        <dbReference type="EMBL" id="DAD28335.1"/>
    </source>
</evidence>